<feature type="domain" description="EF-hand" evidence="4">
    <location>
        <begin position="928"/>
        <end position="963"/>
    </location>
</feature>
<feature type="region of interest" description="Disordered" evidence="1">
    <location>
        <begin position="282"/>
        <end position="320"/>
    </location>
</feature>
<proteinExistence type="predicted"/>
<gene>
    <name evidence="5" type="ORF">PRSY57_1463100</name>
</gene>
<dbReference type="PANTHER" id="PTHR36812">
    <property type="entry name" value="NEUROFILAMENT TRIPLET M PROTEIN-LIKE PROTEIN"/>
    <property type="match status" value="1"/>
</dbReference>
<reference evidence="5 6" key="1">
    <citation type="journal article" date="2016" name="Nat. Commun.">
        <title>Genomes of cryptic chimpanzee Plasmodium species reveal key evolutionary events leading to human malaria.</title>
        <authorList>
            <person name="Sundararaman S.A."/>
            <person name="Plenderleith L.J."/>
            <person name="Liu W."/>
            <person name="Loy D.E."/>
            <person name="Learn G.H."/>
            <person name="Li Y."/>
            <person name="Shaw K.S."/>
            <person name="Ayouba A."/>
            <person name="Peeters M."/>
            <person name="Speede S."/>
            <person name="Shaw G.M."/>
            <person name="Bushman F.D."/>
            <person name="Brisson D."/>
            <person name="Rayner J.C."/>
            <person name="Sharp P.M."/>
            <person name="Hahn B.H."/>
        </authorList>
    </citation>
    <scope>NUCLEOTIDE SEQUENCE [LARGE SCALE GENOMIC DNA]</scope>
    <source>
        <strain evidence="5 6">SY57</strain>
    </source>
</reference>
<comment type="caution">
    <text evidence="5">The sequence shown here is derived from an EMBL/GenBank/DDBJ whole genome shotgun (WGS) entry which is preliminary data.</text>
</comment>
<feature type="region of interest" description="Disordered" evidence="1">
    <location>
        <begin position="185"/>
        <end position="212"/>
    </location>
</feature>
<feature type="transmembrane region" description="Helical" evidence="2">
    <location>
        <begin position="639"/>
        <end position="658"/>
    </location>
</feature>
<dbReference type="EMBL" id="LVLA01000015">
    <property type="protein sequence ID" value="KYN94289.1"/>
    <property type="molecule type" value="Genomic_DNA"/>
</dbReference>
<evidence type="ECO:0000259" key="4">
    <source>
        <dbReference type="PROSITE" id="PS50222"/>
    </source>
</evidence>
<protein>
    <submittedName>
        <fullName evidence="5">Putative membrane protein</fullName>
    </submittedName>
</protein>
<evidence type="ECO:0000256" key="1">
    <source>
        <dbReference type="SAM" id="MobiDB-lite"/>
    </source>
</evidence>
<feature type="signal peptide" evidence="3">
    <location>
        <begin position="1"/>
        <end position="22"/>
    </location>
</feature>
<evidence type="ECO:0000313" key="6">
    <source>
        <dbReference type="Proteomes" id="UP000076359"/>
    </source>
</evidence>
<name>A0A151L5S1_PLARE</name>
<evidence type="ECO:0000256" key="3">
    <source>
        <dbReference type="SAM" id="SignalP"/>
    </source>
</evidence>
<dbReference type="VEuPathDB" id="PlasmoDB:PRCDC_1463100"/>
<dbReference type="Proteomes" id="UP000076359">
    <property type="component" value="Chromosome 14"/>
</dbReference>
<dbReference type="PROSITE" id="PS50222">
    <property type="entry name" value="EF_HAND_2"/>
    <property type="match status" value="1"/>
</dbReference>
<keyword evidence="3" id="KW-0732">Signal</keyword>
<organism evidence="5 6">
    <name type="scientific">Plasmodium reichenowi</name>
    <dbReference type="NCBI Taxonomy" id="5854"/>
    <lineage>
        <taxon>Eukaryota</taxon>
        <taxon>Sar</taxon>
        <taxon>Alveolata</taxon>
        <taxon>Apicomplexa</taxon>
        <taxon>Aconoidasida</taxon>
        <taxon>Haemosporida</taxon>
        <taxon>Plasmodiidae</taxon>
        <taxon>Plasmodium</taxon>
        <taxon>Plasmodium (Laverania)</taxon>
    </lineage>
</organism>
<feature type="transmembrane region" description="Helical" evidence="2">
    <location>
        <begin position="670"/>
        <end position="691"/>
    </location>
</feature>
<dbReference type="AlphaFoldDB" id="A0A151L5S1"/>
<feature type="compositionally biased region" description="Basic and acidic residues" evidence="1">
    <location>
        <begin position="293"/>
        <end position="308"/>
    </location>
</feature>
<dbReference type="SUPFAM" id="SSF47473">
    <property type="entry name" value="EF-hand"/>
    <property type="match status" value="1"/>
</dbReference>
<keyword evidence="2" id="KW-0472">Membrane</keyword>
<dbReference type="KEGG" id="prei:PRSY57_1463100"/>
<dbReference type="PANTHER" id="PTHR36812:SF9">
    <property type="entry name" value="MYB-LIKE PROTEIN X ISOFORM X1"/>
    <property type="match status" value="1"/>
</dbReference>
<feature type="transmembrane region" description="Helical" evidence="2">
    <location>
        <begin position="472"/>
        <end position="490"/>
    </location>
</feature>
<dbReference type="RefSeq" id="XP_012765681.2">
    <property type="nucleotide sequence ID" value="XM_012910227.2"/>
</dbReference>
<feature type="chain" id="PRO_5007583938" evidence="3">
    <location>
        <begin position="23"/>
        <end position="1055"/>
    </location>
</feature>
<accession>A0A151L5S1</accession>
<sequence>MLMLYLHILLCIFLNNPVLVTNENNFFIKILRSQEKKIENEVSLYEKLNNRILLEGSDDFSNLDKLKSLLSFQKKIDKTIRKKQKEENKLKKFQQAIKNGNNIYPVGNNPQGFEKKEREEKDQEKKYMNNAINKINEQKGNYYEPNKNINNKYTEDVTSNGLLYNKDKIKNQFDNTHEEKFIRKHEHEREHERKNEHVHVHETNSKNYEEKPKKTEYPNINFTNILNSIDFYKKIDLVKNYFGYNNNETLNQNIKEHKNMQNHNVENEKNNMIQANNQVDENQNNHQYNNNFHNEKNDNLKQDTKDNSSEQTYNNSNNNIEDNNHIKFFISKDIEEKKNKQNDINESVYNAIKNQNLHLRRNNIKEIFDVDDLVKNIKSFLGIKSNIHEAFENQKLIIKNCNYESFGPELCSVDEKAKEMLWKYEKKKNSAFLFIILFTLFFSLIIQNIVYFIEKKVRNSKDQFRKDLLNTAFRQISLITIINLTIWGILQTNIAEAFDEVIFNDILPRHRNIDGVLHNVEPLLEVIFEKILFISMNFLICYSIFIVSIHFVTRTILKWFSESDNSDVASVAKEVKESQRKCFRNYFFFFRNVRNSKYLAHRYDFSENVDAISIPGLDPNGYYYYEYMRASLLKYNVKLIKIPNAVILFLIFVCISLRPFYNIRLKAEVIFLNVLSLICIIGLISLFVYLYRIDTKLLPRDISKYLLNKYHIETCDKNKRDVTPYYKLLKQESVYPSALNYFFYKTTFPNKHEQLFLLWGNGPSLINFIFQTLCFCFLIILSCWIFLLRVDNITWFQLYSYGSLSICVCILVFFFILKYIIYYNVMVTKTGYLIDTKLLEQVWEYERSDNIKRISEFIDAIKIKSTLHALKEGGEIFWRQLLIKSSTVPSNIQEKMFSIWIGLDEENRGIIDSSKILKFLKSQGINLTSEHDIREFLEVFDRNNKNGLNQEEFFVLIIIVKQILVELLDINAVQSLFEEVYGIPWKSLSSIDVNSLKKILTELNLKWPHGKIRNLIDFVCENKKTKYVSAEYFIKQLINIEEVTLQPFHSASDSK</sequence>
<keyword evidence="2" id="KW-0812">Transmembrane</keyword>
<feature type="compositionally biased region" description="Basic and acidic residues" evidence="1">
    <location>
        <begin position="113"/>
        <end position="123"/>
    </location>
</feature>
<dbReference type="InterPro" id="IPR011992">
    <property type="entry name" value="EF-hand-dom_pair"/>
</dbReference>
<dbReference type="GeneID" id="24533892"/>
<evidence type="ECO:0000313" key="5">
    <source>
        <dbReference type="EMBL" id="KYN94289.1"/>
    </source>
</evidence>
<dbReference type="VEuPathDB" id="PlasmoDB:PRG01_1463800"/>
<dbReference type="Gene3D" id="1.10.238.10">
    <property type="entry name" value="EF-hand"/>
    <property type="match status" value="1"/>
</dbReference>
<dbReference type="GO" id="GO:0005509">
    <property type="term" value="F:calcium ion binding"/>
    <property type="evidence" value="ECO:0007669"/>
    <property type="project" value="InterPro"/>
</dbReference>
<feature type="transmembrane region" description="Helical" evidence="2">
    <location>
        <begin position="431"/>
        <end position="451"/>
    </location>
</feature>
<dbReference type="InterPro" id="IPR002048">
    <property type="entry name" value="EF_hand_dom"/>
</dbReference>
<feature type="transmembrane region" description="Helical" evidence="2">
    <location>
        <begin position="531"/>
        <end position="552"/>
    </location>
</feature>
<evidence type="ECO:0000256" key="2">
    <source>
        <dbReference type="SAM" id="Phobius"/>
    </source>
</evidence>
<feature type="region of interest" description="Disordered" evidence="1">
    <location>
        <begin position="100"/>
        <end position="123"/>
    </location>
</feature>
<feature type="compositionally biased region" description="Low complexity" evidence="1">
    <location>
        <begin position="282"/>
        <end position="292"/>
    </location>
</feature>
<keyword evidence="2" id="KW-1133">Transmembrane helix</keyword>
<feature type="transmembrane region" description="Helical" evidence="2">
    <location>
        <begin position="799"/>
        <end position="821"/>
    </location>
</feature>
<feature type="transmembrane region" description="Helical" evidence="2">
    <location>
        <begin position="765"/>
        <end position="787"/>
    </location>
</feature>